<dbReference type="InterPro" id="IPR050583">
    <property type="entry name" value="Mycobacterial_A85_antigen"/>
</dbReference>
<dbReference type="SUPFAM" id="SSF53474">
    <property type="entry name" value="alpha/beta-Hydrolases"/>
    <property type="match status" value="1"/>
</dbReference>
<dbReference type="GO" id="GO:0006826">
    <property type="term" value="P:iron ion transport"/>
    <property type="evidence" value="ECO:0007669"/>
    <property type="project" value="InterPro"/>
</dbReference>
<dbReference type="GO" id="GO:0008849">
    <property type="term" value="F:enterochelin esterase activity"/>
    <property type="evidence" value="ECO:0007669"/>
    <property type="project" value="InterPro"/>
</dbReference>
<sequence length="411" mass="47784">MGIWGKVKKIDGKYEVTSGIIENLKNQIQEGNLKELDKFWGKVEKEGAPLLEKIKDNHNEMLVTFLFRENEGAENVVVVGSVPGYKYKENTMMKLLNSDLWYKSYVVRNDVKFRYRFSVNDTFDDDYEKRSKKMIPDPLNPKTFIYVGDEDNEEVVDSLFEMPMVKDEKWVKERCIDKKGKIELVRFESNTLGGKRRLWIYTPIGYEKESVPCNLVVLTDGFNYTNVMSGKNVFDNLIYDKKVEPFVTVMIDTSSDDRYKELTCSDIMSDFICGELMKWIRENYNVTNDPAKTTIGGLSLGGLMAAYVALKHSDVFGNALCQSGSFWWEEEWLTHEYEKEEKLPVKFYLNVGVLEDRPYDIEPTMMDVINRMRDVLINKGYEVYYEQFQSGHDFLYWGETLGNGLISLIGK</sequence>
<protein>
    <submittedName>
        <fullName evidence="6">DUF3327 domain-containing protein</fullName>
    </submittedName>
</protein>
<dbReference type="PANTHER" id="PTHR48098">
    <property type="entry name" value="ENTEROCHELIN ESTERASE-RELATED"/>
    <property type="match status" value="1"/>
</dbReference>
<gene>
    <name evidence="6" type="ORF">KDK92_04965</name>
</gene>
<dbReference type="RefSeq" id="WP_250857961.1">
    <property type="nucleotide sequence ID" value="NZ_JAGSOJ010000001.1"/>
</dbReference>
<dbReference type="Gene3D" id="3.40.50.1820">
    <property type="entry name" value="alpha/beta hydrolase"/>
    <property type="match status" value="1"/>
</dbReference>
<dbReference type="InterPro" id="IPR029058">
    <property type="entry name" value="AB_hydrolase_fold"/>
</dbReference>
<dbReference type="PANTHER" id="PTHR48098:SF3">
    <property type="entry name" value="IRON(III) ENTEROBACTIN ESTERASE"/>
    <property type="match status" value="1"/>
</dbReference>
<evidence type="ECO:0000259" key="5">
    <source>
        <dbReference type="Pfam" id="PF11806"/>
    </source>
</evidence>
<feature type="domain" description="Enterochelin esterase N-terminal" evidence="5">
    <location>
        <begin position="63"/>
        <end position="163"/>
    </location>
</feature>
<dbReference type="Pfam" id="PF00756">
    <property type="entry name" value="Esterase"/>
    <property type="match status" value="1"/>
</dbReference>
<dbReference type="InterPro" id="IPR000801">
    <property type="entry name" value="Esterase-like"/>
</dbReference>
<name>A0A9J6NX98_9CLOT</name>
<evidence type="ECO:0000256" key="2">
    <source>
        <dbReference type="ARBA" id="ARBA00022490"/>
    </source>
</evidence>
<dbReference type="GO" id="GO:0005506">
    <property type="term" value="F:iron ion binding"/>
    <property type="evidence" value="ECO:0007669"/>
    <property type="project" value="InterPro"/>
</dbReference>
<organism evidence="6 7">
    <name type="scientific">Oceanirhabdus seepicola</name>
    <dbReference type="NCBI Taxonomy" id="2828781"/>
    <lineage>
        <taxon>Bacteria</taxon>
        <taxon>Bacillati</taxon>
        <taxon>Bacillota</taxon>
        <taxon>Clostridia</taxon>
        <taxon>Eubacteriales</taxon>
        <taxon>Clostridiaceae</taxon>
        <taxon>Oceanirhabdus</taxon>
    </lineage>
</organism>
<dbReference type="AlphaFoldDB" id="A0A9J6NX98"/>
<evidence type="ECO:0000256" key="3">
    <source>
        <dbReference type="ARBA" id="ARBA00022801"/>
    </source>
</evidence>
<evidence type="ECO:0000313" key="6">
    <source>
        <dbReference type="EMBL" id="MCM1989082.1"/>
    </source>
</evidence>
<evidence type="ECO:0000256" key="4">
    <source>
        <dbReference type="ARBA" id="ARBA00024201"/>
    </source>
</evidence>
<comment type="subcellular location">
    <subcellularLocation>
        <location evidence="1">Cytoplasm</location>
    </subcellularLocation>
</comment>
<accession>A0A9J6NX98</accession>
<dbReference type="EMBL" id="JAGSOJ010000001">
    <property type="protein sequence ID" value="MCM1989082.1"/>
    <property type="molecule type" value="Genomic_DNA"/>
</dbReference>
<dbReference type="InterPro" id="IPR014756">
    <property type="entry name" value="Ig_E-set"/>
</dbReference>
<dbReference type="InterPro" id="IPR013783">
    <property type="entry name" value="Ig-like_fold"/>
</dbReference>
<keyword evidence="2" id="KW-0963">Cytoplasm</keyword>
<dbReference type="Gene3D" id="2.60.40.10">
    <property type="entry name" value="Immunoglobulins"/>
    <property type="match status" value="1"/>
</dbReference>
<comment type="similarity">
    <text evidence="4">Belongs to the Fes family.</text>
</comment>
<reference evidence="6" key="1">
    <citation type="journal article" date="2021" name="mSystems">
        <title>Bacteria and Archaea Synergistically Convert Glycine Betaine to Biogenic Methane in the Formosa Cold Seep of the South China Sea.</title>
        <authorList>
            <person name="Li L."/>
            <person name="Zhang W."/>
            <person name="Zhang S."/>
            <person name="Song L."/>
            <person name="Sun Q."/>
            <person name="Zhang H."/>
            <person name="Xiang H."/>
            <person name="Dong X."/>
        </authorList>
    </citation>
    <scope>NUCLEOTIDE SEQUENCE</scope>
    <source>
        <strain evidence="6">ZWT</strain>
    </source>
</reference>
<reference evidence="6" key="2">
    <citation type="submission" date="2021-04" db="EMBL/GenBank/DDBJ databases">
        <authorList>
            <person name="Dong X."/>
        </authorList>
    </citation>
    <scope>NUCLEOTIDE SEQUENCE</scope>
    <source>
        <strain evidence="6">ZWT</strain>
    </source>
</reference>
<keyword evidence="3" id="KW-0378">Hydrolase</keyword>
<dbReference type="SUPFAM" id="SSF81296">
    <property type="entry name" value="E set domains"/>
    <property type="match status" value="1"/>
</dbReference>
<dbReference type="InterPro" id="IPR021764">
    <property type="entry name" value="Enterochelin_esterase_N"/>
</dbReference>
<comment type="caution">
    <text evidence="6">The sequence shown here is derived from an EMBL/GenBank/DDBJ whole genome shotgun (WGS) entry which is preliminary data.</text>
</comment>
<evidence type="ECO:0000256" key="1">
    <source>
        <dbReference type="ARBA" id="ARBA00004496"/>
    </source>
</evidence>
<dbReference type="GO" id="GO:0005737">
    <property type="term" value="C:cytoplasm"/>
    <property type="evidence" value="ECO:0007669"/>
    <property type="project" value="UniProtKB-SubCell"/>
</dbReference>
<evidence type="ECO:0000313" key="7">
    <source>
        <dbReference type="Proteomes" id="UP001056429"/>
    </source>
</evidence>
<dbReference type="Pfam" id="PF11806">
    <property type="entry name" value="Enterochelin_N"/>
    <property type="match status" value="1"/>
</dbReference>
<keyword evidence="7" id="KW-1185">Reference proteome</keyword>
<dbReference type="Proteomes" id="UP001056429">
    <property type="component" value="Unassembled WGS sequence"/>
</dbReference>
<proteinExistence type="inferred from homology"/>